<dbReference type="SUPFAM" id="SSF63829">
    <property type="entry name" value="Calcium-dependent phosphotriesterase"/>
    <property type="match status" value="1"/>
</dbReference>
<gene>
    <name evidence="4" type="ORF">SAMN02927925_02306</name>
</gene>
<evidence type="ECO:0000259" key="3">
    <source>
        <dbReference type="Pfam" id="PF18962"/>
    </source>
</evidence>
<sequence>MRKILLLFLFSLSSINYAQNPGDIAQHFGSLPGFNNAFNSTATQPDGKIVMGGFFTAFKGVTENYIIRLNADGSKDTAFNTGTGFNDYVYSVVLQPDGKVLVGGYFTTYKGVTENRIVRLNADGSKDATFNTGTGFNDYVYSIAVQPDGKILVGGSFTTYKGVAENRIIRLNPDGSKDATFNTGTGFNNYVYSIALQSDGKILMGGFFTSYKGVTGNNKIIRLNADGSKDNTFITGTGFSSDIKTIITQPDGKIVVGGSFTSYKGVTENYIIRLNADGSKDTTFATGTGPNNNVFSIALQLDGKVLLGGVFTAYNGVTENRIIRLNANGSKDVTFDTGTGSTGNIYSITLQSDGKIIVGGVFTTYKGVAENSIIRLNTDGSKDHTYDVGKGFTLAVYATAIQPDGKILVGGRFTSYKGVTENRIIRLNADGSKDISFNTGTGVNGFGFSNYVSTIVLQSDGKILIAGNFTGYNGVTENYIIRLNPNGSRDNTFITGSGFNNVVNAIALQSDGKILLGGYFTTYNGATETRIIRLNPDGSKDNTFTTGTGFNSGANSIVVQSDGKILVGGEFTAYQGITENRIIRLNPDGSKDNTFTTGTGFNSGVRSIALQSDGRIVTGGDFTTYQSVTENRIIRLNPDGSKDATFTSGSGFNESVYCVVLHSGGKILLGGAFNTYKGVTENYIIRLNPDGNKDTVFDTGTGFNGFGGFGNYISSIALNPDGKIFVAGNFTTYKDSGESAYLIALHSETSLATENFTNSNGVSLYPNPVKDILNIDLVDNTRISSVKIYDLQGKLLLEKASNDIDVSSLSVGVYLIKIKSEKGEFTKKFIKE</sequence>
<dbReference type="eggNOG" id="COG4733">
    <property type="taxonomic scope" value="Bacteria"/>
</dbReference>
<dbReference type="Pfam" id="PF17164">
    <property type="entry name" value="DUF5122"/>
    <property type="match status" value="14"/>
</dbReference>
<dbReference type="AlphaFoldDB" id="A0A1G4W343"/>
<dbReference type="PANTHER" id="PTHR42754:SF1">
    <property type="entry name" value="LIPOPROTEIN"/>
    <property type="match status" value="1"/>
</dbReference>
<evidence type="ECO:0000256" key="2">
    <source>
        <dbReference type="SAM" id="SignalP"/>
    </source>
</evidence>
<feature type="chain" id="PRO_5010310610" evidence="2">
    <location>
        <begin position="19"/>
        <end position="832"/>
    </location>
</feature>
<dbReference type="STRING" id="329186.SAMN02927925_02306"/>
<name>A0A1G4W343_9FLAO</name>
<organism evidence="4 5">
    <name type="scientific">Flavobacterium saliperosum</name>
    <dbReference type="NCBI Taxonomy" id="329186"/>
    <lineage>
        <taxon>Bacteria</taxon>
        <taxon>Pseudomonadati</taxon>
        <taxon>Bacteroidota</taxon>
        <taxon>Flavobacteriia</taxon>
        <taxon>Flavobacteriales</taxon>
        <taxon>Flavobacteriaceae</taxon>
        <taxon>Flavobacterium</taxon>
    </lineage>
</organism>
<dbReference type="Pfam" id="PF18962">
    <property type="entry name" value="Por_Secre_tail"/>
    <property type="match status" value="1"/>
</dbReference>
<dbReference type="Proteomes" id="UP000182124">
    <property type="component" value="Unassembled WGS sequence"/>
</dbReference>
<dbReference type="eggNOG" id="COG4886">
    <property type="taxonomic scope" value="Bacteria"/>
</dbReference>
<proteinExistence type="predicted"/>
<reference evidence="4 5" key="1">
    <citation type="submission" date="2016-10" db="EMBL/GenBank/DDBJ databases">
        <authorList>
            <person name="de Groot N.N."/>
        </authorList>
    </citation>
    <scope>NUCLEOTIDE SEQUENCE [LARGE SCALE GENOMIC DNA]</scope>
    <source>
        <strain evidence="4 5">CGMCC 1.3801</strain>
    </source>
</reference>
<dbReference type="EMBL" id="FMTY01000006">
    <property type="protein sequence ID" value="SCX15940.1"/>
    <property type="molecule type" value="Genomic_DNA"/>
</dbReference>
<dbReference type="InterPro" id="IPR013431">
    <property type="entry name" value="Delta_60_rpt"/>
</dbReference>
<dbReference type="RefSeq" id="WP_074460136.1">
    <property type="nucleotide sequence ID" value="NZ_FMTY01000006.1"/>
</dbReference>
<dbReference type="InterPro" id="IPR026444">
    <property type="entry name" value="Secre_tail"/>
</dbReference>
<dbReference type="NCBIfam" id="TIGR02608">
    <property type="entry name" value="delta_60_rpt"/>
    <property type="match status" value="13"/>
</dbReference>
<evidence type="ECO:0000256" key="1">
    <source>
        <dbReference type="ARBA" id="ARBA00022729"/>
    </source>
</evidence>
<dbReference type="NCBIfam" id="TIGR04183">
    <property type="entry name" value="Por_Secre_tail"/>
    <property type="match status" value="1"/>
</dbReference>
<accession>A0A1G4W343</accession>
<protein>
    <submittedName>
        <fullName evidence="4">Delta-60 repeat domain-containing protein/Por secretion system C-terminal sorting domain-containing protein</fullName>
    </submittedName>
</protein>
<feature type="signal peptide" evidence="2">
    <location>
        <begin position="1"/>
        <end position="18"/>
    </location>
</feature>
<evidence type="ECO:0000313" key="5">
    <source>
        <dbReference type="Proteomes" id="UP000182124"/>
    </source>
</evidence>
<dbReference type="SUPFAM" id="SSF101898">
    <property type="entry name" value="NHL repeat"/>
    <property type="match status" value="1"/>
</dbReference>
<dbReference type="Gene3D" id="2.80.10.50">
    <property type="match status" value="7"/>
</dbReference>
<evidence type="ECO:0000313" key="4">
    <source>
        <dbReference type="EMBL" id="SCX15940.1"/>
    </source>
</evidence>
<keyword evidence="1 2" id="KW-0732">Signal</keyword>
<dbReference type="PANTHER" id="PTHR42754">
    <property type="entry name" value="ENDOGLUCANASE"/>
    <property type="match status" value="1"/>
</dbReference>
<feature type="domain" description="Secretion system C-terminal sorting" evidence="3">
    <location>
        <begin position="764"/>
        <end position="830"/>
    </location>
</feature>